<dbReference type="Proteomes" id="UP000467322">
    <property type="component" value="Unassembled WGS sequence"/>
</dbReference>
<dbReference type="InterPro" id="IPR036390">
    <property type="entry name" value="WH_DNA-bd_sf"/>
</dbReference>
<organism evidence="1 2">
    <name type="scientific">Maritimibacter harenae</name>
    <dbReference type="NCBI Taxonomy" id="2606218"/>
    <lineage>
        <taxon>Bacteria</taxon>
        <taxon>Pseudomonadati</taxon>
        <taxon>Pseudomonadota</taxon>
        <taxon>Alphaproteobacteria</taxon>
        <taxon>Rhodobacterales</taxon>
        <taxon>Roseobacteraceae</taxon>
        <taxon>Maritimibacter</taxon>
    </lineage>
</organism>
<comment type="caution">
    <text evidence="1">The sequence shown here is derived from an EMBL/GenBank/DDBJ whole genome shotgun (WGS) entry which is preliminary data.</text>
</comment>
<dbReference type="SUPFAM" id="SSF46785">
    <property type="entry name" value="Winged helix' DNA-binding domain"/>
    <property type="match status" value="1"/>
</dbReference>
<evidence type="ECO:0000313" key="1">
    <source>
        <dbReference type="EMBL" id="MZR13704.1"/>
    </source>
</evidence>
<dbReference type="EMBL" id="WTUX01000013">
    <property type="protein sequence ID" value="MZR13704.1"/>
    <property type="molecule type" value="Genomic_DNA"/>
</dbReference>
<dbReference type="AlphaFoldDB" id="A0A845M9Q0"/>
<sequence>MSSVSLEKTAWAPRSPSDRVLMALKMHGALTSAQVGQRLDITGEAARQQLVKLGEAGLVRDESRSTGRGRPAIYWHVTDLGQTRFPDTHADLTVELLQSIEGVLGTEALDRIIAARETTTQARYRVEMADCTTLDDRVAKLAELRAEEGYMAEVGADEDGALLLVENHCPICAAATTCQRFCRAEKAVFSELLGPEANIVRVEHIVGGGRRCTYRITEGEE</sequence>
<evidence type="ECO:0000313" key="2">
    <source>
        <dbReference type="Proteomes" id="UP000467322"/>
    </source>
</evidence>
<name>A0A845M9Q0_9RHOB</name>
<gene>
    <name evidence="1" type="ORF">GQE99_11825</name>
</gene>
<accession>A0A845M9Q0</accession>
<proteinExistence type="predicted"/>
<keyword evidence="2" id="KW-1185">Reference proteome</keyword>
<dbReference type="InterPro" id="IPR036388">
    <property type="entry name" value="WH-like_DNA-bd_sf"/>
</dbReference>
<reference evidence="1 2" key="1">
    <citation type="submission" date="2019-12" db="EMBL/GenBank/DDBJ databases">
        <title>Maritimibacter sp. nov. sp. isolated from sea sand.</title>
        <authorList>
            <person name="Kim J."/>
            <person name="Jeong S.E."/>
            <person name="Jung H.S."/>
            <person name="Jeon C.O."/>
        </authorList>
    </citation>
    <scope>NUCLEOTIDE SEQUENCE [LARGE SCALE GENOMIC DNA]</scope>
    <source>
        <strain evidence="1 2">DP07</strain>
    </source>
</reference>
<dbReference type="Gene3D" id="1.10.10.10">
    <property type="entry name" value="Winged helix-like DNA-binding domain superfamily/Winged helix DNA-binding domain"/>
    <property type="match status" value="1"/>
</dbReference>
<protein>
    <submittedName>
        <fullName evidence="1">MarR family transcriptional regulator</fullName>
    </submittedName>
</protein>